<feature type="domain" description="CsbD-like" evidence="3">
    <location>
        <begin position="6"/>
        <end position="53"/>
    </location>
</feature>
<dbReference type="SUPFAM" id="SSF69047">
    <property type="entry name" value="Hypothetical protein YjbJ"/>
    <property type="match status" value="1"/>
</dbReference>
<sequence>MGANKKAKGQQIKGKAKEAAGKATGNERLKAEGRAEQTKGQARETAEDFKDTVTGTARGFGDSRD</sequence>
<comment type="caution">
    <text evidence="4">The sequence shown here is derived from an EMBL/GenBank/DDBJ whole genome shotgun (WGS) entry which is preliminary data.</text>
</comment>
<dbReference type="Gene3D" id="1.10.1470.10">
    <property type="entry name" value="YjbJ"/>
    <property type="match status" value="1"/>
</dbReference>
<evidence type="ECO:0000313" key="4">
    <source>
        <dbReference type="EMBL" id="TDQ54781.1"/>
    </source>
</evidence>
<dbReference type="Proteomes" id="UP000295281">
    <property type="component" value="Unassembled WGS sequence"/>
</dbReference>
<organism evidence="4 5">
    <name type="scientific">Actinorugispora endophytica</name>
    <dbReference type="NCBI Taxonomy" id="1605990"/>
    <lineage>
        <taxon>Bacteria</taxon>
        <taxon>Bacillati</taxon>
        <taxon>Actinomycetota</taxon>
        <taxon>Actinomycetes</taxon>
        <taxon>Streptosporangiales</taxon>
        <taxon>Nocardiopsidaceae</taxon>
        <taxon>Actinorugispora</taxon>
    </lineage>
</organism>
<proteinExistence type="inferred from homology"/>
<protein>
    <submittedName>
        <fullName evidence="4">CsbD-like protein</fullName>
    </submittedName>
</protein>
<accession>A0A4R6V3D8</accession>
<name>A0A4R6V3D8_9ACTN</name>
<evidence type="ECO:0000256" key="2">
    <source>
        <dbReference type="SAM" id="MobiDB-lite"/>
    </source>
</evidence>
<evidence type="ECO:0000256" key="1">
    <source>
        <dbReference type="ARBA" id="ARBA00009129"/>
    </source>
</evidence>
<gene>
    <name evidence="4" type="ORF">EV190_10197</name>
</gene>
<dbReference type="InterPro" id="IPR036629">
    <property type="entry name" value="YjbJ_sf"/>
</dbReference>
<dbReference type="EMBL" id="SNYN01000001">
    <property type="protein sequence ID" value="TDQ54781.1"/>
    <property type="molecule type" value="Genomic_DNA"/>
</dbReference>
<feature type="compositionally biased region" description="Basic and acidic residues" evidence="2">
    <location>
        <begin position="15"/>
        <end position="51"/>
    </location>
</feature>
<dbReference type="Pfam" id="PF05532">
    <property type="entry name" value="CsbD"/>
    <property type="match status" value="1"/>
</dbReference>
<evidence type="ECO:0000259" key="3">
    <source>
        <dbReference type="Pfam" id="PF05532"/>
    </source>
</evidence>
<dbReference type="InterPro" id="IPR008462">
    <property type="entry name" value="CsbD"/>
</dbReference>
<feature type="region of interest" description="Disordered" evidence="2">
    <location>
        <begin position="1"/>
        <end position="65"/>
    </location>
</feature>
<dbReference type="AlphaFoldDB" id="A0A4R6V3D8"/>
<evidence type="ECO:0000313" key="5">
    <source>
        <dbReference type="Proteomes" id="UP000295281"/>
    </source>
</evidence>
<reference evidence="4 5" key="1">
    <citation type="submission" date="2019-03" db="EMBL/GenBank/DDBJ databases">
        <title>Genomic Encyclopedia of Type Strains, Phase IV (KMG-IV): sequencing the most valuable type-strain genomes for metagenomic binning, comparative biology and taxonomic classification.</title>
        <authorList>
            <person name="Goeker M."/>
        </authorList>
    </citation>
    <scope>NUCLEOTIDE SEQUENCE [LARGE SCALE GENOMIC DNA]</scope>
    <source>
        <strain evidence="4 5">DSM 46770</strain>
    </source>
</reference>
<comment type="similarity">
    <text evidence="1">Belongs to the UPF0337 (CsbD) family.</text>
</comment>
<keyword evidence="5" id="KW-1185">Reference proteome</keyword>
<dbReference type="RefSeq" id="WP_133739409.1">
    <property type="nucleotide sequence ID" value="NZ_SNYN01000001.1"/>
</dbReference>